<dbReference type="InterPro" id="IPR051780">
    <property type="entry name" value="Ca_Up-reg_Membrane_Reg"/>
</dbReference>
<dbReference type="SMART" id="SM00458">
    <property type="entry name" value="RICIN"/>
    <property type="match status" value="2"/>
</dbReference>
<keyword evidence="4" id="KW-1185">Reference proteome</keyword>
<evidence type="ECO:0000256" key="1">
    <source>
        <dbReference type="ARBA" id="ARBA00010678"/>
    </source>
</evidence>
<evidence type="ECO:0000313" key="4">
    <source>
        <dbReference type="Proteomes" id="UP000094385"/>
    </source>
</evidence>
<feature type="domain" description="Ricin B lectin" evidence="2">
    <location>
        <begin position="151"/>
        <end position="283"/>
    </location>
</feature>
<dbReference type="GO" id="GO:0005634">
    <property type="term" value="C:nucleus"/>
    <property type="evidence" value="ECO:0007669"/>
    <property type="project" value="UniProtKB-ARBA"/>
</dbReference>
<dbReference type="EMBL" id="KV454306">
    <property type="protein sequence ID" value="ODQ69043.1"/>
    <property type="molecule type" value="Genomic_DNA"/>
</dbReference>
<dbReference type="PROSITE" id="PS50231">
    <property type="entry name" value="RICIN_B_LECTIN"/>
    <property type="match status" value="2"/>
</dbReference>
<organism evidence="3 4">
    <name type="scientific">Lipomyces starkeyi NRRL Y-11557</name>
    <dbReference type="NCBI Taxonomy" id="675824"/>
    <lineage>
        <taxon>Eukaryota</taxon>
        <taxon>Fungi</taxon>
        <taxon>Dikarya</taxon>
        <taxon>Ascomycota</taxon>
        <taxon>Saccharomycotina</taxon>
        <taxon>Lipomycetes</taxon>
        <taxon>Lipomycetales</taxon>
        <taxon>Lipomycetaceae</taxon>
        <taxon>Lipomyces</taxon>
    </lineage>
</organism>
<gene>
    <name evidence="3" type="ORF">LIPSTDRAFT_7271</name>
</gene>
<dbReference type="AlphaFoldDB" id="A0A1E3PUF4"/>
<evidence type="ECO:0000313" key="3">
    <source>
        <dbReference type="EMBL" id="ODQ69043.1"/>
    </source>
</evidence>
<dbReference type="Gene3D" id="2.80.10.50">
    <property type="match status" value="2"/>
</dbReference>
<dbReference type="PANTHER" id="PTHR31599">
    <property type="entry name" value="CALCIUM UP-REGULATED PROTEIN A-RELATED"/>
    <property type="match status" value="1"/>
</dbReference>
<dbReference type="CDD" id="cd00161">
    <property type="entry name" value="beta-trefoil_Ricin-like"/>
    <property type="match status" value="1"/>
</dbReference>
<dbReference type="GO" id="GO:0005737">
    <property type="term" value="C:cytoplasm"/>
    <property type="evidence" value="ECO:0007669"/>
    <property type="project" value="UniProtKB-ARBA"/>
</dbReference>
<dbReference type="GO" id="GO:0043157">
    <property type="term" value="P:response to cation stress"/>
    <property type="evidence" value="ECO:0007669"/>
    <property type="project" value="UniProtKB-ARBA"/>
</dbReference>
<dbReference type="Pfam" id="PF00652">
    <property type="entry name" value="Ricin_B_lectin"/>
    <property type="match status" value="1"/>
</dbReference>
<feature type="domain" description="Ricin B lectin" evidence="2">
    <location>
        <begin position="8"/>
        <end position="139"/>
    </location>
</feature>
<dbReference type="SUPFAM" id="SSF50370">
    <property type="entry name" value="Ricin B-like lectins"/>
    <property type="match status" value="2"/>
</dbReference>
<dbReference type="OrthoDB" id="20005at2759"/>
<dbReference type="Proteomes" id="UP000094385">
    <property type="component" value="Unassembled WGS sequence"/>
</dbReference>
<reference evidence="3 4" key="1">
    <citation type="journal article" date="2016" name="Proc. Natl. Acad. Sci. U.S.A.">
        <title>Comparative genomics of biotechnologically important yeasts.</title>
        <authorList>
            <person name="Riley R."/>
            <person name="Haridas S."/>
            <person name="Wolfe K.H."/>
            <person name="Lopes M.R."/>
            <person name="Hittinger C.T."/>
            <person name="Goeker M."/>
            <person name="Salamov A.A."/>
            <person name="Wisecaver J.H."/>
            <person name="Long T.M."/>
            <person name="Calvey C.H."/>
            <person name="Aerts A.L."/>
            <person name="Barry K.W."/>
            <person name="Choi C."/>
            <person name="Clum A."/>
            <person name="Coughlan A.Y."/>
            <person name="Deshpande S."/>
            <person name="Douglass A.P."/>
            <person name="Hanson S.J."/>
            <person name="Klenk H.-P."/>
            <person name="LaButti K.M."/>
            <person name="Lapidus A."/>
            <person name="Lindquist E.A."/>
            <person name="Lipzen A.M."/>
            <person name="Meier-Kolthoff J.P."/>
            <person name="Ohm R.A."/>
            <person name="Otillar R.P."/>
            <person name="Pangilinan J.L."/>
            <person name="Peng Y."/>
            <person name="Rokas A."/>
            <person name="Rosa C.A."/>
            <person name="Scheuner C."/>
            <person name="Sibirny A.A."/>
            <person name="Slot J.C."/>
            <person name="Stielow J.B."/>
            <person name="Sun H."/>
            <person name="Kurtzman C.P."/>
            <person name="Blackwell M."/>
            <person name="Grigoriev I.V."/>
            <person name="Jeffries T.W."/>
        </authorList>
    </citation>
    <scope>NUCLEOTIDE SEQUENCE [LARGE SCALE GENOMIC DNA]</scope>
    <source>
        <strain evidence="3 4">NRRL Y-11557</strain>
    </source>
</reference>
<dbReference type="InterPro" id="IPR035992">
    <property type="entry name" value="Ricin_B-like_lectins"/>
</dbReference>
<protein>
    <recommendedName>
        <fullName evidence="2">Ricin B lectin domain-containing protein</fullName>
    </recommendedName>
</protein>
<dbReference type="PANTHER" id="PTHR31599:SF3">
    <property type="entry name" value="CALCIUM UP-REGULATED PROTEIN I-RELATED"/>
    <property type="match status" value="1"/>
</dbReference>
<proteinExistence type="inferred from homology"/>
<comment type="similarity">
    <text evidence="1">Belongs to the cup family.</text>
</comment>
<sequence length="773" mass="83431">MERYEQWRFFWRLFFGDDSYGLNVKDSVAEAGTQVIVYPWSGGRENELWTIDSEGHIISQLNDQLVIGIDTSDPPQTVLCQLSDGDQTQQWTIVNGMLQNVSTQTVMTGTSGQPSTGWDVVLDVPSGSVTVDNQYWQFASYFSAPPAAVPQWTVIQSALSSGNTSLVLDLQNGSTAVGTQVVVSDQDPEDTTQQWISTPDGRILNYRGNQLVLALGDSLGDGKNYVNVQTQAVPANSSQLWTPQPGGYYQNVNTGFYLSVAGNQPTPGSYLVTSDLDQGISGQVFSSLPPNALGSVLAVGPLPFPAFEANSDQFAAYVSINQQLVALGDFLGDIRSTYTNTDLTSNYSLWASQIQHDLTCPSTIALHDWNFVSVQLQTELQAVTAVQTLFTNYSSYHTQAFAGQIALVNGLIADAGVTNNGPDIGGVVLSVISGVLYTVLEAIPGAGTGVNAFAVLGNIIQAGINIGVASEGAEKISADPFAVKVGDLWITLSAQFNNLLTATGAMETAILTDWGKLSQTFTLIKSSGPDSLAWSPDLTSQLVKASVPGFTVSIMQMLMPSKYQIYSWIQSNDNEFSGVSPLVQRIESNGDGTYTHYWIASGSDWSDYPIDDAMNDCFAADNSAYDFFHSATGWTFAQVFSNYQPDVSNYLSVTVSNQTYNTLIVSLTMIEGQNRGNSNPTVYSYLSTTLLGYYYDGLSMQVEIYDPNISSSSCIASFVAHQHDSVFEGADCWVDTETQNSGYSLGTPICNSGSYQDYSGAIQVTVFYNPSPS</sequence>
<name>A0A1E3PUF4_LIPST</name>
<evidence type="ECO:0000259" key="2">
    <source>
        <dbReference type="SMART" id="SM00458"/>
    </source>
</evidence>
<dbReference type="InterPro" id="IPR000772">
    <property type="entry name" value="Ricin_B_lectin"/>
</dbReference>
<accession>A0A1E3PUF4</accession>